<sequence>MWRVGETDKNRSYVLWLGSAAVAITLFSLIGGYRLDFEGRVAAKRVALYQEWEGMLDPAAKVVGYVEPRTECRLFQVGAKSIPNFRVRCGSLIGWTAEGYSFDPPITTR</sequence>
<proteinExistence type="predicted"/>
<feature type="transmembrane region" description="Helical" evidence="1">
    <location>
        <begin position="13"/>
        <end position="35"/>
    </location>
</feature>
<protein>
    <submittedName>
        <fullName evidence="2">Uncharacterized protein</fullName>
    </submittedName>
</protein>
<reference evidence="2 3" key="1">
    <citation type="journal article" date="2006" name="Nat. Biotechnol.">
        <title>Genome sequence of the bioplastic-producing 'Knallgas' bacterium Ralstonia eutropha H16.</title>
        <authorList>
            <person name="Pohlmann A."/>
            <person name="Fricke W.F."/>
            <person name="Reinecke F."/>
            <person name="Kusian B."/>
            <person name="Liesegang H."/>
            <person name="Cramm R."/>
            <person name="Eitinger T."/>
            <person name="Ewering C."/>
            <person name="Potter M."/>
            <person name="Schwartz E."/>
            <person name="Strittmatter A."/>
            <person name="Voss I."/>
            <person name="Gottschalk G."/>
            <person name="Steinbuechel A."/>
            <person name="Friedrich B."/>
            <person name="Bowien B."/>
        </authorList>
    </citation>
    <scope>NUCLEOTIDE SEQUENCE [LARGE SCALE GENOMIC DNA]</scope>
    <source>
        <strain evidence="3">ATCC 17699 / DSM 428 / KCTC 22496 / NCIMB 10442 / H16 / Stanier 337</strain>
    </source>
</reference>
<dbReference type="AlphaFoldDB" id="Q0KFP5"/>
<dbReference type="EMBL" id="AM260479">
    <property type="protein sequence ID" value="CAJ91176.1"/>
    <property type="molecule type" value="Genomic_DNA"/>
</dbReference>
<name>Q0KFP5_CUPNH</name>
<dbReference type="KEGG" id="reh:H16_A0024"/>
<keyword evidence="1" id="KW-0812">Transmembrane</keyword>
<accession>Q0KFP5</accession>
<organism evidence="2 3">
    <name type="scientific">Cupriavidus necator (strain ATCC 17699 / DSM 428 / KCTC 22496 / NCIMB 10442 / H16 / Stanier 337)</name>
    <name type="common">Ralstonia eutropha</name>
    <dbReference type="NCBI Taxonomy" id="381666"/>
    <lineage>
        <taxon>Bacteria</taxon>
        <taxon>Pseudomonadati</taxon>
        <taxon>Pseudomonadota</taxon>
        <taxon>Betaproteobacteria</taxon>
        <taxon>Burkholderiales</taxon>
        <taxon>Burkholderiaceae</taxon>
        <taxon>Cupriavidus</taxon>
    </lineage>
</organism>
<gene>
    <name evidence="2" type="ordered locus">H16_A0024</name>
</gene>
<keyword evidence="3" id="KW-1185">Reference proteome</keyword>
<dbReference type="Proteomes" id="UP000008210">
    <property type="component" value="Chromosome 1"/>
</dbReference>
<evidence type="ECO:0000313" key="3">
    <source>
        <dbReference type="Proteomes" id="UP000008210"/>
    </source>
</evidence>
<keyword evidence="1" id="KW-0472">Membrane</keyword>
<keyword evidence="1" id="KW-1133">Transmembrane helix</keyword>
<evidence type="ECO:0000313" key="2">
    <source>
        <dbReference type="EMBL" id="CAJ91176.1"/>
    </source>
</evidence>
<evidence type="ECO:0000256" key="1">
    <source>
        <dbReference type="SAM" id="Phobius"/>
    </source>
</evidence>
<dbReference type="HOGENOM" id="CLU_2179458_0_0_4"/>